<gene>
    <name evidence="2" type="ORF">AX660_21455</name>
</gene>
<dbReference type="Pfam" id="PF10973">
    <property type="entry name" value="DUF2799"/>
    <property type="match status" value="1"/>
</dbReference>
<dbReference type="OrthoDB" id="5704626at2"/>
<name>A0A148KLX5_9ALTE</name>
<evidence type="ECO:0000313" key="2">
    <source>
        <dbReference type="EMBL" id="KXI27297.1"/>
    </source>
</evidence>
<reference evidence="3" key="1">
    <citation type="submission" date="2016-02" db="EMBL/GenBank/DDBJ databases">
        <authorList>
            <person name="Schultz-Johansen M."/>
            <person name="Glaring M.A."/>
            <person name="Bech P.K."/>
            <person name="Stougaard P."/>
        </authorList>
    </citation>
    <scope>NUCLEOTIDE SEQUENCE [LARGE SCALE GENOMIC DNA]</scope>
    <source>
        <strain evidence="3">S66</strain>
    </source>
</reference>
<dbReference type="InterPro" id="IPR021242">
    <property type="entry name" value="DUF2799"/>
</dbReference>
<evidence type="ECO:0000313" key="3">
    <source>
        <dbReference type="Proteomes" id="UP000070299"/>
    </source>
</evidence>
<sequence>MLKLTLILIGISSLLSCGSTPDTVVNCSVQSWHEQGKNTALDGKSVRNFEHYVKHCGERLPAEAKAEFIQGFSVGITEYCTYENGNKRGLNNLPITNNCPLEARANFEEGYKNGDFVYRDNQRNIDRMSKRNEQETMQEMREKPVEEVKQ</sequence>
<dbReference type="STRING" id="1799789.AX660_21455"/>
<feature type="region of interest" description="Disordered" evidence="1">
    <location>
        <begin position="122"/>
        <end position="150"/>
    </location>
</feature>
<dbReference type="Proteomes" id="UP000070299">
    <property type="component" value="Unassembled WGS sequence"/>
</dbReference>
<dbReference type="AlphaFoldDB" id="A0A148KLX5"/>
<keyword evidence="3" id="KW-1185">Reference proteome</keyword>
<organism evidence="2 3">
    <name type="scientific">Paraglaciecola hydrolytica</name>
    <dbReference type="NCBI Taxonomy" id="1799789"/>
    <lineage>
        <taxon>Bacteria</taxon>
        <taxon>Pseudomonadati</taxon>
        <taxon>Pseudomonadota</taxon>
        <taxon>Gammaproteobacteria</taxon>
        <taxon>Alteromonadales</taxon>
        <taxon>Alteromonadaceae</taxon>
        <taxon>Paraglaciecola</taxon>
    </lineage>
</organism>
<comment type="caution">
    <text evidence="2">The sequence shown here is derived from an EMBL/GenBank/DDBJ whole genome shotgun (WGS) entry which is preliminary data.</text>
</comment>
<dbReference type="EMBL" id="LSNE01000011">
    <property type="protein sequence ID" value="KXI27297.1"/>
    <property type="molecule type" value="Genomic_DNA"/>
</dbReference>
<dbReference type="RefSeq" id="WP_068380508.1">
    <property type="nucleotide sequence ID" value="NZ_LSNE01000011.1"/>
</dbReference>
<proteinExistence type="predicted"/>
<protein>
    <recommendedName>
        <fullName evidence="4">DUF2799 domain-containing protein</fullName>
    </recommendedName>
</protein>
<evidence type="ECO:0008006" key="4">
    <source>
        <dbReference type="Google" id="ProtNLM"/>
    </source>
</evidence>
<evidence type="ECO:0000256" key="1">
    <source>
        <dbReference type="SAM" id="MobiDB-lite"/>
    </source>
</evidence>
<dbReference type="PROSITE" id="PS51257">
    <property type="entry name" value="PROKAR_LIPOPROTEIN"/>
    <property type="match status" value="1"/>
</dbReference>
<accession>A0A148KLX5</accession>